<feature type="transmembrane region" description="Helical" evidence="1">
    <location>
        <begin position="156"/>
        <end position="179"/>
    </location>
</feature>
<feature type="transmembrane region" description="Helical" evidence="1">
    <location>
        <begin position="206"/>
        <end position="232"/>
    </location>
</feature>
<gene>
    <name evidence="2" type="ORF">H9901_02445</name>
</gene>
<dbReference type="Proteomes" id="UP000777303">
    <property type="component" value="Unassembled WGS sequence"/>
</dbReference>
<dbReference type="Pfam" id="PF06161">
    <property type="entry name" value="DUF975"/>
    <property type="match status" value="1"/>
</dbReference>
<accession>A0A948X0H9</accession>
<dbReference type="PANTHER" id="PTHR40076:SF1">
    <property type="entry name" value="MEMBRANE PROTEIN"/>
    <property type="match status" value="1"/>
</dbReference>
<keyword evidence="1" id="KW-0472">Membrane</keyword>
<dbReference type="AlphaFoldDB" id="A0A948X0H9"/>
<reference evidence="2" key="1">
    <citation type="journal article" date="2021" name="PeerJ">
        <title>Extensive microbial diversity within the chicken gut microbiome revealed by metagenomics and culture.</title>
        <authorList>
            <person name="Gilroy R."/>
            <person name="Ravi A."/>
            <person name="Getino M."/>
            <person name="Pursley I."/>
            <person name="Horton D.L."/>
            <person name="Alikhan N.F."/>
            <person name="Baker D."/>
            <person name="Gharbi K."/>
            <person name="Hall N."/>
            <person name="Watson M."/>
            <person name="Adriaenssens E.M."/>
            <person name="Foster-Nyarko E."/>
            <person name="Jarju S."/>
            <person name="Secka A."/>
            <person name="Antonio M."/>
            <person name="Oren A."/>
            <person name="Chaudhuri R.R."/>
            <person name="La Ragione R."/>
            <person name="Hildebrand F."/>
            <person name="Pallen M.J."/>
        </authorList>
    </citation>
    <scope>NUCLEOTIDE SEQUENCE</scope>
    <source>
        <strain evidence="2">F6-6636</strain>
    </source>
</reference>
<evidence type="ECO:0000313" key="2">
    <source>
        <dbReference type="EMBL" id="MBU3851537.1"/>
    </source>
</evidence>
<feature type="transmembrane region" description="Helical" evidence="1">
    <location>
        <begin position="15"/>
        <end position="36"/>
    </location>
</feature>
<evidence type="ECO:0000256" key="1">
    <source>
        <dbReference type="SAM" id="Phobius"/>
    </source>
</evidence>
<dbReference type="EMBL" id="JAHLFS010000031">
    <property type="protein sequence ID" value="MBU3851537.1"/>
    <property type="molecule type" value="Genomic_DNA"/>
</dbReference>
<sequence length="246" mass="27924">MKYQRQALQKLRGHWLALIALLFVSKCLGSLLMELLTGGNSLFMTVLSALLSVFVIAILTLSFNFGAWRVAKNDYPTLNLIFAGFKRDYYAVLVELSFIQMIVMELVTLLATLAYVPKLGITKVIQYNVNTGSLLMQVLQQISNGKINPTLLSFTMLMSVVMLLLSLFVGAYFDILFFAKIAHPQWTLRDVFVNTNRALRGKFKQLLWLQITFIPWYLTSILTLSLSLIFVAPFNQVALAVFYEEL</sequence>
<feature type="transmembrane region" description="Helical" evidence="1">
    <location>
        <begin position="42"/>
        <end position="68"/>
    </location>
</feature>
<dbReference type="InterPro" id="IPR010380">
    <property type="entry name" value="DUF975"/>
</dbReference>
<feature type="transmembrane region" description="Helical" evidence="1">
    <location>
        <begin position="89"/>
        <end position="116"/>
    </location>
</feature>
<organism evidence="2 3">
    <name type="scientific">Candidatus Paralactobacillus gallistercoris</name>
    <dbReference type="NCBI Taxonomy" id="2838724"/>
    <lineage>
        <taxon>Bacteria</taxon>
        <taxon>Bacillati</taxon>
        <taxon>Bacillota</taxon>
        <taxon>Bacilli</taxon>
        <taxon>Lactobacillales</taxon>
        <taxon>Lactobacillaceae</taxon>
        <taxon>Lactobacillus</taxon>
    </lineage>
</organism>
<keyword evidence="1" id="KW-1133">Transmembrane helix</keyword>
<protein>
    <submittedName>
        <fullName evidence="2">DUF975 family protein</fullName>
    </submittedName>
</protein>
<reference evidence="2" key="2">
    <citation type="submission" date="2021-04" db="EMBL/GenBank/DDBJ databases">
        <authorList>
            <person name="Gilroy R."/>
        </authorList>
    </citation>
    <scope>NUCLEOTIDE SEQUENCE</scope>
    <source>
        <strain evidence="2">F6-6636</strain>
    </source>
</reference>
<name>A0A948X0H9_9LACO</name>
<evidence type="ECO:0000313" key="3">
    <source>
        <dbReference type="Proteomes" id="UP000777303"/>
    </source>
</evidence>
<keyword evidence="1" id="KW-0812">Transmembrane</keyword>
<proteinExistence type="predicted"/>
<comment type="caution">
    <text evidence="2">The sequence shown here is derived from an EMBL/GenBank/DDBJ whole genome shotgun (WGS) entry which is preliminary data.</text>
</comment>
<dbReference type="PANTHER" id="PTHR40076">
    <property type="entry name" value="MEMBRANE PROTEIN-RELATED"/>
    <property type="match status" value="1"/>
</dbReference>